<evidence type="ECO:0000313" key="2">
    <source>
        <dbReference type="EMBL" id="SGZ50399.1"/>
    </source>
</evidence>
<feature type="region of interest" description="Disordered" evidence="1">
    <location>
        <begin position="126"/>
        <end position="145"/>
    </location>
</feature>
<sequence length="474" mass="53411">MPLANGEHHSYVAHGTGISREVSSESDSEFEDTNIETPVALRETSRSFGEGTYTRTTTTIPLKNDSTKHTNISTPTRTRKRKALVSFSDEERELIRTEKLISDNNEFSPHGEAGSPARRMRLTSLETLGPLQPPTSERQNFKRRSLDKDIEFDVSDTDLPEKGNKSVGNIPNNSVRYDEYKQTVTKTPQRLSPLRKEIIPSSSSVKSAAEQVAEEIVTSGAIRLKTAKEIIAQINSSIDKMREKEGILVSDDSDSDEEILRQIDSFLPSRKDETTKLEAPMKIVPKETIPKENTSRVVTTPLGSPSRAGDYRSISSLLAFNERKEAEEKEKLNPLDMHSTSKALPVLLSPKPISPKLATITGDEEPETHEINGEFENETETKPRSSKVSRKRASATNRKLSGRYARDVLRKRKLIEKPGKYESWLYDKWDKLKRLVELSIPNKVIINNPTVLKELGCKDKEELAQRIGFLSRKR</sequence>
<keyword evidence="3" id="KW-1185">Reference proteome</keyword>
<feature type="compositionally biased region" description="Acidic residues" evidence="1">
    <location>
        <begin position="365"/>
        <end position="378"/>
    </location>
</feature>
<dbReference type="AlphaFoldDB" id="A0A1L0BFM9"/>
<feature type="compositionally biased region" description="Acidic residues" evidence="1">
    <location>
        <begin position="24"/>
        <end position="34"/>
    </location>
</feature>
<name>A0A1L0BFM9_9ASCO</name>
<proteinExistence type="predicted"/>
<feature type="region of interest" description="Disordered" evidence="1">
    <location>
        <begin position="365"/>
        <end position="399"/>
    </location>
</feature>
<evidence type="ECO:0000313" key="3">
    <source>
        <dbReference type="Proteomes" id="UP000182334"/>
    </source>
</evidence>
<organism evidence="2 3">
    <name type="scientific">Sungouiella intermedia</name>
    <dbReference type="NCBI Taxonomy" id="45354"/>
    <lineage>
        <taxon>Eukaryota</taxon>
        <taxon>Fungi</taxon>
        <taxon>Dikarya</taxon>
        <taxon>Ascomycota</taxon>
        <taxon>Saccharomycotina</taxon>
        <taxon>Pichiomycetes</taxon>
        <taxon>Metschnikowiaceae</taxon>
        <taxon>Sungouiella</taxon>
    </lineage>
</organism>
<feature type="compositionally biased region" description="Basic and acidic residues" evidence="1">
    <location>
        <begin position="1"/>
        <end position="10"/>
    </location>
</feature>
<gene>
    <name evidence="2" type="ORF">SAMEA4029010_CIC11G00000004650</name>
</gene>
<dbReference type="EMBL" id="LT635757">
    <property type="protein sequence ID" value="SGZ50399.1"/>
    <property type="molecule type" value="Genomic_DNA"/>
</dbReference>
<evidence type="ECO:0000256" key="1">
    <source>
        <dbReference type="SAM" id="MobiDB-lite"/>
    </source>
</evidence>
<feature type="compositionally biased region" description="Basic residues" evidence="1">
    <location>
        <begin position="384"/>
        <end position="393"/>
    </location>
</feature>
<feature type="region of interest" description="Disordered" evidence="1">
    <location>
        <begin position="1"/>
        <end position="81"/>
    </location>
</feature>
<protein>
    <submittedName>
        <fullName evidence="2">CIC11C00000004650</fullName>
    </submittedName>
</protein>
<dbReference type="OrthoDB" id="4086732at2759"/>
<accession>A0A1L0BFM9</accession>
<dbReference type="Proteomes" id="UP000182334">
    <property type="component" value="Chromosome II"/>
</dbReference>
<reference evidence="2 3" key="1">
    <citation type="submission" date="2016-10" db="EMBL/GenBank/DDBJ databases">
        <authorList>
            <person name="de Groot N.N."/>
        </authorList>
    </citation>
    <scope>NUCLEOTIDE SEQUENCE [LARGE SCALE GENOMIC DNA]</scope>
    <source>
        <strain evidence="2 3">CBS 141442</strain>
    </source>
</reference>